<dbReference type="SUPFAM" id="SSF52833">
    <property type="entry name" value="Thioredoxin-like"/>
    <property type="match status" value="1"/>
</dbReference>
<comment type="catalytic activity">
    <reaction evidence="12">
        <text>a hydroperoxide + [thioredoxin]-dithiol = an alcohol + [thioredoxin]-disulfide + H2O</text>
        <dbReference type="Rhea" id="RHEA:62620"/>
        <dbReference type="Rhea" id="RHEA-COMP:10698"/>
        <dbReference type="Rhea" id="RHEA-COMP:10700"/>
        <dbReference type="ChEBI" id="CHEBI:15377"/>
        <dbReference type="ChEBI" id="CHEBI:29950"/>
        <dbReference type="ChEBI" id="CHEBI:30879"/>
        <dbReference type="ChEBI" id="CHEBI:35924"/>
        <dbReference type="ChEBI" id="CHEBI:50058"/>
        <dbReference type="EC" id="1.11.1.24"/>
    </reaction>
</comment>
<evidence type="ECO:0000256" key="2">
    <source>
        <dbReference type="ARBA" id="ARBA00011245"/>
    </source>
</evidence>
<evidence type="ECO:0000313" key="16">
    <source>
        <dbReference type="Proteomes" id="UP000002420"/>
    </source>
</evidence>
<dbReference type="GO" id="GO:0005737">
    <property type="term" value="C:cytoplasm"/>
    <property type="evidence" value="ECO:0007669"/>
    <property type="project" value="TreeGrafter"/>
</dbReference>
<dbReference type="PIRSF" id="PIRSF000239">
    <property type="entry name" value="AHPC"/>
    <property type="match status" value="1"/>
</dbReference>
<name>B3E652_TRIL1</name>
<protein>
    <recommendedName>
        <fullName evidence="3">thioredoxin-dependent peroxiredoxin</fullName>
        <ecNumber evidence="3">1.11.1.24</ecNumber>
    </recommendedName>
    <alternativeName>
        <fullName evidence="9">Thioredoxin peroxidase</fullName>
    </alternativeName>
    <alternativeName>
        <fullName evidence="11">Thioredoxin-dependent peroxiredoxin Bcp</fullName>
    </alternativeName>
</protein>
<dbReference type="PANTHER" id="PTHR42801">
    <property type="entry name" value="THIOREDOXIN-DEPENDENT PEROXIDE REDUCTASE"/>
    <property type="match status" value="1"/>
</dbReference>
<organism evidence="15 16">
    <name type="scientific">Trichlorobacter lovleyi (strain ATCC BAA-1151 / DSM 17278 / SZ)</name>
    <name type="common">Geobacter lovleyi</name>
    <dbReference type="NCBI Taxonomy" id="398767"/>
    <lineage>
        <taxon>Bacteria</taxon>
        <taxon>Pseudomonadati</taxon>
        <taxon>Thermodesulfobacteriota</taxon>
        <taxon>Desulfuromonadia</taxon>
        <taxon>Geobacterales</taxon>
        <taxon>Geobacteraceae</taxon>
        <taxon>Trichlorobacter</taxon>
    </lineage>
</organism>
<evidence type="ECO:0000256" key="13">
    <source>
        <dbReference type="PIRSR" id="PIRSR000239-1"/>
    </source>
</evidence>
<evidence type="ECO:0000256" key="8">
    <source>
        <dbReference type="ARBA" id="ARBA00023284"/>
    </source>
</evidence>
<evidence type="ECO:0000256" key="4">
    <source>
        <dbReference type="ARBA" id="ARBA00022559"/>
    </source>
</evidence>
<keyword evidence="5" id="KW-0049">Antioxidant</keyword>
<comment type="similarity">
    <text evidence="10">Belongs to the peroxiredoxin family. BCP/PrxQ subfamily.</text>
</comment>
<proteinExistence type="inferred from homology"/>
<evidence type="ECO:0000256" key="5">
    <source>
        <dbReference type="ARBA" id="ARBA00022862"/>
    </source>
</evidence>
<dbReference type="EC" id="1.11.1.24" evidence="3"/>
<dbReference type="HOGENOM" id="CLU_042529_14_1_7"/>
<comment type="function">
    <text evidence="1">Thiol-specific peroxidase that catalyzes the reduction of hydrogen peroxide and organic hydroperoxides to water and alcohols, respectively. Plays a role in cell protection against oxidative stress by detoxifying peroxides and as sensor of hydrogen peroxide-mediated signaling events.</text>
</comment>
<dbReference type="Proteomes" id="UP000002420">
    <property type="component" value="Chromosome"/>
</dbReference>
<evidence type="ECO:0000256" key="12">
    <source>
        <dbReference type="ARBA" id="ARBA00049091"/>
    </source>
</evidence>
<dbReference type="GO" id="GO:0045454">
    <property type="term" value="P:cell redox homeostasis"/>
    <property type="evidence" value="ECO:0007669"/>
    <property type="project" value="TreeGrafter"/>
</dbReference>
<evidence type="ECO:0000256" key="9">
    <source>
        <dbReference type="ARBA" id="ARBA00032824"/>
    </source>
</evidence>
<evidence type="ECO:0000259" key="14">
    <source>
        <dbReference type="PROSITE" id="PS51352"/>
    </source>
</evidence>
<feature type="domain" description="Thioredoxin" evidence="14">
    <location>
        <begin position="2"/>
        <end position="156"/>
    </location>
</feature>
<comment type="subunit">
    <text evidence="2">Monomer.</text>
</comment>
<dbReference type="AlphaFoldDB" id="B3E652"/>
<dbReference type="CDD" id="cd03017">
    <property type="entry name" value="PRX_BCP"/>
    <property type="match status" value="1"/>
</dbReference>
<dbReference type="Gene3D" id="3.40.30.10">
    <property type="entry name" value="Glutaredoxin"/>
    <property type="match status" value="1"/>
</dbReference>
<dbReference type="GO" id="GO:0034599">
    <property type="term" value="P:cellular response to oxidative stress"/>
    <property type="evidence" value="ECO:0007669"/>
    <property type="project" value="TreeGrafter"/>
</dbReference>
<feature type="active site" description="Cysteine sulfenic acid (-SOH) intermediate; for peroxidase activity" evidence="13">
    <location>
        <position position="44"/>
    </location>
</feature>
<dbReference type="FunFam" id="3.40.30.10:FF:000007">
    <property type="entry name" value="Thioredoxin-dependent thiol peroxidase"/>
    <property type="match status" value="1"/>
</dbReference>
<keyword evidence="7" id="KW-1015">Disulfide bond</keyword>
<dbReference type="OrthoDB" id="9812811at2"/>
<dbReference type="InterPro" id="IPR000866">
    <property type="entry name" value="AhpC/TSA"/>
</dbReference>
<dbReference type="InterPro" id="IPR024706">
    <property type="entry name" value="Peroxiredoxin_AhpC-typ"/>
</dbReference>
<dbReference type="STRING" id="398767.Glov_1053"/>
<gene>
    <name evidence="15" type="ordered locus">Glov_1053</name>
</gene>
<dbReference type="PROSITE" id="PS51352">
    <property type="entry name" value="THIOREDOXIN_2"/>
    <property type="match status" value="1"/>
</dbReference>
<dbReference type="RefSeq" id="WP_012469126.1">
    <property type="nucleotide sequence ID" value="NC_010814.1"/>
</dbReference>
<evidence type="ECO:0000313" key="15">
    <source>
        <dbReference type="EMBL" id="ACD94776.1"/>
    </source>
</evidence>
<evidence type="ECO:0000256" key="3">
    <source>
        <dbReference type="ARBA" id="ARBA00013017"/>
    </source>
</evidence>
<reference evidence="15 16" key="1">
    <citation type="submission" date="2008-05" db="EMBL/GenBank/DDBJ databases">
        <title>Complete sequence of chromosome of Geobacter lovleyi SZ.</title>
        <authorList>
            <consortium name="US DOE Joint Genome Institute"/>
            <person name="Lucas S."/>
            <person name="Copeland A."/>
            <person name="Lapidus A."/>
            <person name="Glavina del Rio T."/>
            <person name="Dalin E."/>
            <person name="Tice H."/>
            <person name="Bruce D."/>
            <person name="Goodwin L."/>
            <person name="Pitluck S."/>
            <person name="Chertkov O."/>
            <person name="Meincke L."/>
            <person name="Brettin T."/>
            <person name="Detter J.C."/>
            <person name="Han C."/>
            <person name="Tapia R."/>
            <person name="Kuske C.R."/>
            <person name="Schmutz J."/>
            <person name="Larimer F."/>
            <person name="Land M."/>
            <person name="Hauser L."/>
            <person name="Kyrpides N."/>
            <person name="Mikhailova N."/>
            <person name="Sung Y."/>
            <person name="Fletcher K.E."/>
            <person name="Ritalahti K.M."/>
            <person name="Loeffler F.E."/>
            <person name="Richardson P."/>
        </authorList>
    </citation>
    <scope>NUCLEOTIDE SEQUENCE [LARGE SCALE GENOMIC DNA]</scope>
    <source>
        <strain evidence="16">ATCC BAA-1151 / DSM 17278 / SZ</strain>
    </source>
</reference>
<dbReference type="GO" id="GO:0008379">
    <property type="term" value="F:thioredoxin peroxidase activity"/>
    <property type="evidence" value="ECO:0007669"/>
    <property type="project" value="TreeGrafter"/>
</dbReference>
<keyword evidence="6" id="KW-0560">Oxidoreductase</keyword>
<keyword evidence="4" id="KW-0575">Peroxidase</keyword>
<keyword evidence="16" id="KW-1185">Reference proteome</keyword>
<keyword evidence="8" id="KW-0676">Redox-active center</keyword>
<evidence type="ECO:0000256" key="6">
    <source>
        <dbReference type="ARBA" id="ARBA00023002"/>
    </source>
</evidence>
<evidence type="ECO:0000256" key="11">
    <source>
        <dbReference type="ARBA" id="ARBA00042639"/>
    </source>
</evidence>
<evidence type="ECO:0000256" key="7">
    <source>
        <dbReference type="ARBA" id="ARBA00023157"/>
    </source>
</evidence>
<dbReference type="KEGG" id="glo:Glov_1053"/>
<evidence type="ECO:0000256" key="1">
    <source>
        <dbReference type="ARBA" id="ARBA00003330"/>
    </source>
</evidence>
<dbReference type="InterPro" id="IPR036249">
    <property type="entry name" value="Thioredoxin-like_sf"/>
</dbReference>
<evidence type="ECO:0000256" key="10">
    <source>
        <dbReference type="ARBA" id="ARBA00038489"/>
    </source>
</evidence>
<dbReference type="eggNOG" id="COG1225">
    <property type="taxonomic scope" value="Bacteria"/>
</dbReference>
<sequence length="157" mass="18015">MTLIDNKAPDFDLEGSDGRRHRLQDYAGRRLLLFFYPRDNTSGCTKEAVGFRDLKPEFEKLGFVILGISRDSLASHQRFIDNHELNMVLLSDPDARVMKAYHAFGEKMMYGKQVSGVIRSTVLICADGIIRKHWTKVAKAEQHPAQVLEYIKDFHCE</sequence>
<dbReference type="InterPro" id="IPR050924">
    <property type="entry name" value="Peroxiredoxin_BCP/PrxQ"/>
</dbReference>
<dbReference type="PANTHER" id="PTHR42801:SF4">
    <property type="entry name" value="AHPC_TSA FAMILY PROTEIN"/>
    <property type="match status" value="1"/>
</dbReference>
<accession>B3E652</accession>
<dbReference type="EMBL" id="CP001089">
    <property type="protein sequence ID" value="ACD94776.1"/>
    <property type="molecule type" value="Genomic_DNA"/>
</dbReference>
<dbReference type="Pfam" id="PF00578">
    <property type="entry name" value="AhpC-TSA"/>
    <property type="match status" value="1"/>
</dbReference>
<dbReference type="InterPro" id="IPR013766">
    <property type="entry name" value="Thioredoxin_domain"/>
</dbReference>